<dbReference type="PROSITE" id="PS00108">
    <property type="entry name" value="PROTEIN_KINASE_ST"/>
    <property type="match status" value="1"/>
</dbReference>
<comment type="similarity">
    <text evidence="7">Belongs to the protein kinase superfamily.</text>
</comment>
<dbReference type="GO" id="GO:0005524">
    <property type="term" value="F:ATP binding"/>
    <property type="evidence" value="ECO:0007669"/>
    <property type="project" value="UniProtKB-UniRule"/>
</dbReference>
<evidence type="ECO:0000256" key="4">
    <source>
        <dbReference type="ARBA" id="ARBA00022777"/>
    </source>
</evidence>
<dbReference type="InterPro" id="IPR050205">
    <property type="entry name" value="CDPK_Ser/Thr_kinases"/>
</dbReference>
<dbReference type="AlphaFoldDB" id="A0A383VE39"/>
<dbReference type="Gene3D" id="1.10.510.10">
    <property type="entry name" value="Transferase(Phosphotransferase) domain 1"/>
    <property type="match status" value="1"/>
</dbReference>
<proteinExistence type="inferred from homology"/>
<dbReference type="STRING" id="3088.A0A383VE39"/>
<keyword evidence="5 6" id="KW-0067">ATP-binding</keyword>
<evidence type="ECO:0000313" key="10">
    <source>
        <dbReference type="Proteomes" id="UP000256970"/>
    </source>
</evidence>
<evidence type="ECO:0000259" key="8">
    <source>
        <dbReference type="PROSITE" id="PS50011"/>
    </source>
</evidence>
<dbReference type="InterPro" id="IPR011009">
    <property type="entry name" value="Kinase-like_dom_sf"/>
</dbReference>
<evidence type="ECO:0000256" key="1">
    <source>
        <dbReference type="ARBA" id="ARBA00022527"/>
    </source>
</evidence>
<accession>A0A383VE39</accession>
<dbReference type="EMBL" id="FNXT01000320">
    <property type="protein sequence ID" value="SZX63461.1"/>
    <property type="molecule type" value="Genomic_DNA"/>
</dbReference>
<evidence type="ECO:0000313" key="9">
    <source>
        <dbReference type="EMBL" id="SZX63461.1"/>
    </source>
</evidence>
<dbReference type="PROSITE" id="PS50011">
    <property type="entry name" value="PROTEIN_KINASE_DOM"/>
    <property type="match status" value="1"/>
</dbReference>
<dbReference type="GO" id="GO:0004674">
    <property type="term" value="F:protein serine/threonine kinase activity"/>
    <property type="evidence" value="ECO:0007669"/>
    <property type="project" value="UniProtKB-KW"/>
</dbReference>
<reference evidence="9 10" key="1">
    <citation type="submission" date="2016-10" db="EMBL/GenBank/DDBJ databases">
        <authorList>
            <person name="Cai Z."/>
        </authorList>
    </citation>
    <scope>NUCLEOTIDE SEQUENCE [LARGE SCALE GENOMIC DNA]</scope>
</reference>
<dbReference type="InterPro" id="IPR017441">
    <property type="entry name" value="Protein_kinase_ATP_BS"/>
</dbReference>
<gene>
    <name evidence="9" type="ORF">BQ4739_LOCUS4005</name>
</gene>
<keyword evidence="2" id="KW-0808">Transferase</keyword>
<dbReference type="SUPFAM" id="SSF56112">
    <property type="entry name" value="Protein kinase-like (PK-like)"/>
    <property type="match status" value="1"/>
</dbReference>
<dbReference type="Proteomes" id="UP000256970">
    <property type="component" value="Unassembled WGS sequence"/>
</dbReference>
<sequence>MAVEVLLQPRSLPVARHDRRLASSSSIVGGAHARTLFLQNRLLRRATRSSVRCWATIPVPDSSPVIPDLGWPVDFAQHYVKGKLVGQGSFGSVYLGIDLHTGKEVAVKVMPKQRGKLTKERTLQKLAKEVGILQKMQPCRNVVRLRGCFESNEEVMVVTDMCKGGDLQKLSDDHGALPERAVALIAYEVLQVVEKCHELGILHGDLKPANFVLSDRTQNPLFSNDINLLFGAPWLLAIDFGCSQYLTPVRFSKRTGTPVYMAPEIFDRDYHWEADMWSLGIMLYQLYARRFPFWRTYEECRHAKLDEVAALVAGECRHAKLGAVAALVAGDISGKAAIDLCCSAVTLQT</sequence>
<protein>
    <recommendedName>
        <fullName evidence="8">Protein kinase domain-containing protein</fullName>
    </recommendedName>
</protein>
<keyword evidence="3 6" id="KW-0547">Nucleotide-binding</keyword>
<organism evidence="9 10">
    <name type="scientific">Tetradesmus obliquus</name>
    <name type="common">Green alga</name>
    <name type="synonym">Acutodesmus obliquus</name>
    <dbReference type="NCBI Taxonomy" id="3088"/>
    <lineage>
        <taxon>Eukaryota</taxon>
        <taxon>Viridiplantae</taxon>
        <taxon>Chlorophyta</taxon>
        <taxon>core chlorophytes</taxon>
        <taxon>Chlorophyceae</taxon>
        <taxon>CS clade</taxon>
        <taxon>Sphaeropleales</taxon>
        <taxon>Scenedesmaceae</taxon>
        <taxon>Tetradesmus</taxon>
    </lineage>
</organism>
<dbReference type="InterPro" id="IPR008271">
    <property type="entry name" value="Ser/Thr_kinase_AS"/>
</dbReference>
<keyword evidence="4" id="KW-0418">Kinase</keyword>
<dbReference type="InterPro" id="IPR000719">
    <property type="entry name" value="Prot_kinase_dom"/>
</dbReference>
<dbReference type="Pfam" id="PF00069">
    <property type="entry name" value="Pkinase"/>
    <property type="match status" value="1"/>
</dbReference>
<evidence type="ECO:0000256" key="5">
    <source>
        <dbReference type="ARBA" id="ARBA00022840"/>
    </source>
</evidence>
<dbReference type="PANTHER" id="PTHR24349">
    <property type="entry name" value="SERINE/THREONINE-PROTEIN KINASE"/>
    <property type="match status" value="1"/>
</dbReference>
<keyword evidence="1 7" id="KW-0723">Serine/threonine-protein kinase</keyword>
<feature type="binding site" evidence="6">
    <location>
        <position position="108"/>
    </location>
    <ligand>
        <name>ATP</name>
        <dbReference type="ChEBI" id="CHEBI:30616"/>
    </ligand>
</feature>
<evidence type="ECO:0000256" key="3">
    <source>
        <dbReference type="ARBA" id="ARBA00022741"/>
    </source>
</evidence>
<dbReference type="SMART" id="SM00220">
    <property type="entry name" value="S_TKc"/>
    <property type="match status" value="1"/>
</dbReference>
<name>A0A383VE39_TETOB</name>
<feature type="domain" description="Protein kinase" evidence="8">
    <location>
        <begin position="79"/>
        <end position="349"/>
    </location>
</feature>
<keyword evidence="10" id="KW-1185">Reference proteome</keyword>
<evidence type="ECO:0000256" key="6">
    <source>
        <dbReference type="PROSITE-ProRule" id="PRU10141"/>
    </source>
</evidence>
<dbReference type="PROSITE" id="PS00107">
    <property type="entry name" value="PROTEIN_KINASE_ATP"/>
    <property type="match status" value="1"/>
</dbReference>
<evidence type="ECO:0000256" key="7">
    <source>
        <dbReference type="RuleBase" id="RU000304"/>
    </source>
</evidence>
<evidence type="ECO:0000256" key="2">
    <source>
        <dbReference type="ARBA" id="ARBA00022679"/>
    </source>
</evidence>